<keyword evidence="1" id="KW-0472">Membrane</keyword>
<sequence>MPIISEFSNILTLIEYSSAFIVYAISLQFIIRILYELFKRSKGFVLKETNGLSNLLIANLICWTILMASALPHIAWMLIHWRPEGRLIDPSMVFWTTITTEW</sequence>
<dbReference type="AlphaFoldDB" id="A0A1I8C2L9"/>
<protein>
    <submittedName>
        <fullName evidence="3">7TM_GPCR_Srx domain-containing protein</fullName>
    </submittedName>
</protein>
<keyword evidence="2" id="KW-1185">Reference proteome</keyword>
<evidence type="ECO:0000313" key="2">
    <source>
        <dbReference type="Proteomes" id="UP000095281"/>
    </source>
</evidence>
<proteinExistence type="predicted"/>
<dbReference type="WBParaSite" id="MhA1_Contig945.frz3.gene19">
    <property type="protein sequence ID" value="MhA1_Contig945.frz3.gene19"/>
    <property type="gene ID" value="MhA1_Contig945.frz3.gene19"/>
</dbReference>
<keyword evidence="1" id="KW-1133">Transmembrane helix</keyword>
<name>A0A1I8C2L9_MELHA</name>
<accession>A0A1I8C2L9</accession>
<feature type="transmembrane region" description="Helical" evidence="1">
    <location>
        <begin position="16"/>
        <end position="35"/>
    </location>
</feature>
<keyword evidence="1" id="KW-0812">Transmembrane</keyword>
<dbReference type="Proteomes" id="UP000095281">
    <property type="component" value="Unplaced"/>
</dbReference>
<feature type="transmembrane region" description="Helical" evidence="1">
    <location>
        <begin position="56"/>
        <end position="79"/>
    </location>
</feature>
<organism evidence="2 3">
    <name type="scientific">Meloidogyne hapla</name>
    <name type="common">Root-knot nematode worm</name>
    <dbReference type="NCBI Taxonomy" id="6305"/>
    <lineage>
        <taxon>Eukaryota</taxon>
        <taxon>Metazoa</taxon>
        <taxon>Ecdysozoa</taxon>
        <taxon>Nematoda</taxon>
        <taxon>Chromadorea</taxon>
        <taxon>Rhabditida</taxon>
        <taxon>Tylenchina</taxon>
        <taxon>Tylenchomorpha</taxon>
        <taxon>Tylenchoidea</taxon>
        <taxon>Meloidogynidae</taxon>
        <taxon>Meloidogyninae</taxon>
        <taxon>Meloidogyne</taxon>
    </lineage>
</organism>
<evidence type="ECO:0000313" key="3">
    <source>
        <dbReference type="WBParaSite" id="MhA1_Contig945.frz3.gene19"/>
    </source>
</evidence>
<evidence type="ECO:0000256" key="1">
    <source>
        <dbReference type="SAM" id="Phobius"/>
    </source>
</evidence>
<reference evidence="3" key="1">
    <citation type="submission" date="2016-11" db="UniProtKB">
        <authorList>
            <consortium name="WormBaseParasite"/>
        </authorList>
    </citation>
    <scope>IDENTIFICATION</scope>
</reference>